<organism evidence="9">
    <name type="scientific">Gulosibacter sediminis</name>
    <dbReference type="NCBI Taxonomy" id="1729695"/>
    <lineage>
        <taxon>Bacteria</taxon>
        <taxon>Bacillati</taxon>
        <taxon>Actinomycetota</taxon>
        <taxon>Actinomycetes</taxon>
        <taxon>Micrococcales</taxon>
        <taxon>Microbacteriaceae</taxon>
        <taxon>Gulosibacter</taxon>
    </lineage>
</organism>
<feature type="transmembrane region" description="Helical" evidence="7">
    <location>
        <begin position="412"/>
        <end position="430"/>
    </location>
</feature>
<dbReference type="InterPro" id="IPR020846">
    <property type="entry name" value="MFS_dom"/>
</dbReference>
<evidence type="ECO:0000256" key="5">
    <source>
        <dbReference type="ARBA" id="ARBA00022989"/>
    </source>
</evidence>
<dbReference type="CDD" id="cd17369">
    <property type="entry name" value="MFS_ShiA_like"/>
    <property type="match status" value="1"/>
</dbReference>
<dbReference type="InterPro" id="IPR005828">
    <property type="entry name" value="MFS_sugar_transport-like"/>
</dbReference>
<dbReference type="EMBL" id="CP097160">
    <property type="protein sequence ID" value="UQN14483.1"/>
    <property type="molecule type" value="Genomic_DNA"/>
</dbReference>
<dbReference type="Gene3D" id="1.20.1250.20">
    <property type="entry name" value="MFS general substrate transporter like domains"/>
    <property type="match status" value="1"/>
</dbReference>
<protein>
    <submittedName>
        <fullName evidence="9">MHS family MFS transporter</fullName>
    </submittedName>
</protein>
<feature type="transmembrane region" description="Helical" evidence="7">
    <location>
        <begin position="343"/>
        <end position="361"/>
    </location>
</feature>
<feature type="transmembrane region" description="Helical" evidence="7">
    <location>
        <begin position="317"/>
        <end position="337"/>
    </location>
</feature>
<feature type="transmembrane region" description="Helical" evidence="7">
    <location>
        <begin position="248"/>
        <end position="271"/>
    </location>
</feature>
<dbReference type="InterPro" id="IPR036259">
    <property type="entry name" value="MFS_trans_sf"/>
</dbReference>
<dbReference type="InterPro" id="IPR011701">
    <property type="entry name" value="MFS"/>
</dbReference>
<gene>
    <name evidence="9" type="ORF">M3M28_10555</name>
</gene>
<keyword evidence="2" id="KW-0813">Transport</keyword>
<evidence type="ECO:0000256" key="6">
    <source>
        <dbReference type="ARBA" id="ARBA00023136"/>
    </source>
</evidence>
<dbReference type="PANTHER" id="PTHR43045">
    <property type="entry name" value="SHIKIMATE TRANSPORTER"/>
    <property type="match status" value="1"/>
</dbReference>
<dbReference type="Pfam" id="PF07690">
    <property type="entry name" value="MFS_1"/>
    <property type="match status" value="1"/>
</dbReference>
<keyword evidence="5 7" id="KW-1133">Transmembrane helix</keyword>
<feature type="transmembrane region" description="Helical" evidence="7">
    <location>
        <begin position="199"/>
        <end position="218"/>
    </location>
</feature>
<name>A0ABY4MZ36_9MICO</name>
<accession>A0ABY4MZ36</accession>
<dbReference type="InterPro" id="IPR005829">
    <property type="entry name" value="Sugar_transporter_CS"/>
</dbReference>
<dbReference type="SUPFAM" id="SSF103473">
    <property type="entry name" value="MFS general substrate transporter"/>
    <property type="match status" value="1"/>
</dbReference>
<feature type="transmembrane region" description="Helical" evidence="7">
    <location>
        <begin position="60"/>
        <end position="83"/>
    </location>
</feature>
<evidence type="ECO:0000259" key="8">
    <source>
        <dbReference type="PROSITE" id="PS50850"/>
    </source>
</evidence>
<dbReference type="Pfam" id="PF00083">
    <property type="entry name" value="Sugar_tr"/>
    <property type="match status" value="1"/>
</dbReference>
<evidence type="ECO:0000256" key="1">
    <source>
        <dbReference type="ARBA" id="ARBA00004651"/>
    </source>
</evidence>
<keyword evidence="3" id="KW-1003">Cell membrane</keyword>
<evidence type="ECO:0000256" key="4">
    <source>
        <dbReference type="ARBA" id="ARBA00022692"/>
    </source>
</evidence>
<proteinExistence type="predicted"/>
<comment type="subcellular location">
    <subcellularLocation>
        <location evidence="1">Cell membrane</location>
        <topology evidence="1">Multi-pass membrane protein</topology>
    </subcellularLocation>
</comment>
<evidence type="ECO:0000256" key="2">
    <source>
        <dbReference type="ARBA" id="ARBA00022448"/>
    </source>
</evidence>
<dbReference type="PROSITE" id="PS50850">
    <property type="entry name" value="MFS"/>
    <property type="match status" value="1"/>
</dbReference>
<feature type="transmembrane region" description="Helical" evidence="7">
    <location>
        <begin position="95"/>
        <end position="113"/>
    </location>
</feature>
<evidence type="ECO:0000256" key="7">
    <source>
        <dbReference type="SAM" id="Phobius"/>
    </source>
</evidence>
<reference evidence="9" key="1">
    <citation type="submission" date="2022-05" db="EMBL/GenBank/DDBJ databases">
        <title>Complete genome sequence of toluene-degrading Gulosibacter sediminis strain ACHW.36C.</title>
        <authorList>
            <person name="Wai A.C."/>
            <person name="Lai G.K."/>
            <person name="Griffin S.D."/>
            <person name="Leung F.C."/>
        </authorList>
    </citation>
    <scope>NUCLEOTIDE SEQUENCE [LARGE SCALE GENOMIC DNA]</scope>
    <source>
        <strain evidence="9">ACHW.36C</strain>
    </source>
</reference>
<feature type="domain" description="Major facilitator superfamily (MFS) profile" evidence="8">
    <location>
        <begin position="22"/>
        <end position="435"/>
    </location>
</feature>
<keyword evidence="6 7" id="KW-0472">Membrane</keyword>
<feature type="transmembrane region" description="Helical" evidence="7">
    <location>
        <begin position="382"/>
        <end position="406"/>
    </location>
</feature>
<evidence type="ECO:0000256" key="3">
    <source>
        <dbReference type="ARBA" id="ARBA00022475"/>
    </source>
</evidence>
<evidence type="ECO:0000313" key="9">
    <source>
        <dbReference type="EMBL" id="UQN14483.1"/>
    </source>
</evidence>
<dbReference type="PROSITE" id="PS00216">
    <property type="entry name" value="SUGAR_TRANSPORT_1"/>
    <property type="match status" value="1"/>
</dbReference>
<sequence>MSNATLTHATNPTDLRSERRKVVAASMIGTTIEWYDFFIYASSAALVFNTLFFEPAGAELGLLISFATIGLSFLFRPLGAMICGHLGDLFGRKRILVATLVIMGVATFLVGLLPTYHDIGIMAPILLASLRILQGLSAGGEWGGAALMAVEYAPTNKRGAFGVAPQVATPIAMLLASGVIALMTIIAPGDAYLEWGWRVPFMLSALLVVVGLVVRHSVEESPVFREMEKKSQKARVPLVTLFRRHTPLVLIAALTFAGNNGAGYMIAGGFIQNQAVAPTNGNMNLTAVLISMAISSVSWGVFTVIGGFLSDRIGRRAMYLIGWTVLLVAIFPMLWSISSQNVVTLTVGVSFFAAGLGLSYGPQSAYFAELFPASVRYSGASISYALGAILGGAFAPLIATALVQATGSTTSVGIYLIGLVLVATIATLLLRERRGIPLDAAHEEEQAKPPFIWAKR</sequence>
<feature type="transmembrane region" description="Helical" evidence="7">
    <location>
        <begin position="22"/>
        <end position="48"/>
    </location>
</feature>
<feature type="transmembrane region" description="Helical" evidence="7">
    <location>
        <begin position="160"/>
        <end position="187"/>
    </location>
</feature>
<keyword evidence="4 7" id="KW-0812">Transmembrane</keyword>
<feature type="transmembrane region" description="Helical" evidence="7">
    <location>
        <begin position="283"/>
        <end position="305"/>
    </location>
</feature>
<dbReference type="PANTHER" id="PTHR43045:SF1">
    <property type="entry name" value="SHIKIMATE TRANSPORTER"/>
    <property type="match status" value="1"/>
</dbReference>